<feature type="chain" id="PRO_5046238629" description="WxL domain-containing protein" evidence="1">
    <location>
        <begin position="30"/>
        <end position="207"/>
    </location>
</feature>
<evidence type="ECO:0000313" key="3">
    <source>
        <dbReference type="Proteomes" id="UP001448614"/>
    </source>
</evidence>
<dbReference type="RefSeq" id="WP_026548075.1">
    <property type="nucleotide sequence ID" value="NZ_JBBMFV010000004.1"/>
</dbReference>
<evidence type="ECO:0000256" key="1">
    <source>
        <dbReference type="SAM" id="SignalP"/>
    </source>
</evidence>
<protein>
    <recommendedName>
        <fullName evidence="4">WxL domain-containing protein</fullName>
    </recommendedName>
</protein>
<reference evidence="2 3" key="1">
    <citation type="journal article" date="2024" name="Appl. Microbiol. Biotechnol.">
        <title>Biosynthetic gene clusters with biotechnological applications in novel Antarctic isolates from Actinomycetota.</title>
        <authorList>
            <person name="Bruna P."/>
            <person name="Nunez-Montero K."/>
            <person name="Contreras M.J."/>
            <person name="Leal K."/>
            <person name="Garcia M."/>
            <person name="Abanto M."/>
            <person name="Barrientos L."/>
        </authorList>
    </citation>
    <scope>NUCLEOTIDE SEQUENCE [LARGE SCALE GENOMIC DNA]</scope>
    <source>
        <strain evidence="2 3">Se16.17</strain>
    </source>
</reference>
<evidence type="ECO:0000313" key="2">
    <source>
        <dbReference type="EMBL" id="MEO3939927.1"/>
    </source>
</evidence>
<feature type="signal peptide" evidence="1">
    <location>
        <begin position="1"/>
        <end position="29"/>
    </location>
</feature>
<organism evidence="2 3">
    <name type="scientific">Paenarthrobacter nicotinovorans</name>
    <name type="common">Arthrobacter nicotinovorans</name>
    <dbReference type="NCBI Taxonomy" id="29320"/>
    <lineage>
        <taxon>Bacteria</taxon>
        <taxon>Bacillati</taxon>
        <taxon>Actinomycetota</taxon>
        <taxon>Actinomycetes</taxon>
        <taxon>Micrococcales</taxon>
        <taxon>Micrococcaceae</taxon>
        <taxon>Paenarthrobacter</taxon>
    </lineage>
</organism>
<gene>
    <name evidence="2" type="ORF">V3C41_02445</name>
</gene>
<name>A0ABV0GND5_PAENI</name>
<sequence>MNRHKFLARGAAISTATALLLGVAGMAMADQNHGDQDVDVNVGITEIVDGGVLAMSVAGTATALTEDGSTPTVRQFKGTLPTVTVTDTRSPDEIPAGAGWYVLGTSTDFAGGAGQPAIGASHLGWAPKVIDGGASGQVAEGDQVNTSMDSGANAVGLVDQELLALALDSGAIATEGQWTANADLFMKTPAAVAPGDYTAKLTLSLFE</sequence>
<accession>A0ABV0GND5</accession>
<dbReference type="Proteomes" id="UP001448614">
    <property type="component" value="Unassembled WGS sequence"/>
</dbReference>
<proteinExistence type="predicted"/>
<keyword evidence="1" id="KW-0732">Signal</keyword>
<dbReference type="EMBL" id="JBBMFV010000004">
    <property type="protein sequence ID" value="MEO3939927.1"/>
    <property type="molecule type" value="Genomic_DNA"/>
</dbReference>
<evidence type="ECO:0008006" key="4">
    <source>
        <dbReference type="Google" id="ProtNLM"/>
    </source>
</evidence>
<keyword evidence="3" id="KW-1185">Reference proteome</keyword>
<comment type="caution">
    <text evidence="2">The sequence shown here is derived from an EMBL/GenBank/DDBJ whole genome shotgun (WGS) entry which is preliminary data.</text>
</comment>